<reference evidence="1" key="1">
    <citation type="submission" date="2022-08" db="UniProtKB">
        <authorList>
            <consortium name="EnsemblMetazoa"/>
        </authorList>
    </citation>
    <scope>IDENTIFICATION</scope>
    <source>
        <strain evidence="1">Dongola</strain>
    </source>
</reference>
<name>A0A182IG41_ANOAR</name>
<organism evidence="1 2">
    <name type="scientific">Anopheles arabiensis</name>
    <name type="common">Mosquito</name>
    <dbReference type="NCBI Taxonomy" id="7173"/>
    <lineage>
        <taxon>Eukaryota</taxon>
        <taxon>Metazoa</taxon>
        <taxon>Ecdysozoa</taxon>
        <taxon>Arthropoda</taxon>
        <taxon>Hexapoda</taxon>
        <taxon>Insecta</taxon>
        <taxon>Pterygota</taxon>
        <taxon>Neoptera</taxon>
        <taxon>Endopterygota</taxon>
        <taxon>Diptera</taxon>
        <taxon>Nematocera</taxon>
        <taxon>Culicoidea</taxon>
        <taxon>Culicidae</taxon>
        <taxon>Anophelinae</taxon>
        <taxon>Anopheles</taxon>
    </lineage>
</organism>
<protein>
    <submittedName>
        <fullName evidence="1">Uncharacterized protein</fullName>
    </submittedName>
</protein>
<sequence length="35" mass="4128">MTENDLRVHTVGWHFSTPKSRWRRTARPGVVAYSQ</sequence>
<dbReference type="EMBL" id="APCN01002494">
    <property type="status" value="NOT_ANNOTATED_CDS"/>
    <property type="molecule type" value="Genomic_DNA"/>
</dbReference>
<dbReference type="Proteomes" id="UP000075840">
    <property type="component" value="Unassembled WGS sequence"/>
</dbReference>
<evidence type="ECO:0000313" key="2">
    <source>
        <dbReference type="Proteomes" id="UP000075840"/>
    </source>
</evidence>
<evidence type="ECO:0000313" key="1">
    <source>
        <dbReference type="EnsemblMetazoa" id="AARA014445-PA"/>
    </source>
</evidence>
<dbReference type="EnsemblMetazoa" id="AARA014445-RA">
    <property type="protein sequence ID" value="AARA014445-PA"/>
    <property type="gene ID" value="AARA014445"/>
</dbReference>
<accession>A0A182IG41</accession>
<proteinExistence type="predicted"/>
<dbReference type="VEuPathDB" id="VectorBase:AARA014445"/>
<keyword evidence="2" id="KW-1185">Reference proteome</keyword>
<dbReference type="AlphaFoldDB" id="A0A182IG41"/>